<evidence type="ECO:0000256" key="1">
    <source>
        <dbReference type="SAM" id="MobiDB-lite"/>
    </source>
</evidence>
<feature type="region of interest" description="Disordered" evidence="1">
    <location>
        <begin position="27"/>
        <end position="50"/>
    </location>
</feature>
<dbReference type="Proteomes" id="UP001605036">
    <property type="component" value="Unassembled WGS sequence"/>
</dbReference>
<proteinExistence type="predicted"/>
<reference evidence="2 3" key="1">
    <citation type="submission" date="2024-09" db="EMBL/GenBank/DDBJ databases">
        <title>Chromosome-scale assembly of Riccia fluitans.</title>
        <authorList>
            <person name="Paukszto L."/>
            <person name="Sawicki J."/>
            <person name="Karawczyk K."/>
            <person name="Piernik-Szablinska J."/>
            <person name="Szczecinska M."/>
            <person name="Mazdziarz M."/>
        </authorList>
    </citation>
    <scope>NUCLEOTIDE SEQUENCE [LARGE SCALE GENOMIC DNA]</scope>
    <source>
        <strain evidence="2">Rf_01</strain>
        <tissue evidence="2">Aerial parts of the thallus</tissue>
    </source>
</reference>
<dbReference type="AlphaFoldDB" id="A0ABD1YY47"/>
<protein>
    <submittedName>
        <fullName evidence="2">Uncharacterized protein</fullName>
    </submittedName>
</protein>
<feature type="region of interest" description="Disordered" evidence="1">
    <location>
        <begin position="292"/>
        <end position="345"/>
    </location>
</feature>
<keyword evidence="3" id="KW-1185">Reference proteome</keyword>
<evidence type="ECO:0000313" key="3">
    <source>
        <dbReference type="Proteomes" id="UP001605036"/>
    </source>
</evidence>
<feature type="region of interest" description="Disordered" evidence="1">
    <location>
        <begin position="239"/>
        <end position="261"/>
    </location>
</feature>
<feature type="region of interest" description="Disordered" evidence="1">
    <location>
        <begin position="358"/>
        <end position="395"/>
    </location>
</feature>
<dbReference type="EMBL" id="JBHFFA010000003">
    <property type="protein sequence ID" value="KAL2634632.1"/>
    <property type="molecule type" value="Genomic_DNA"/>
</dbReference>
<sequence length="446" mass="49062">MNDLLHAGRASLVLRHPDVASLPEDISHKQKRRQHHLHCPAPSSPRPPASVPSHFKLGRLAGGQTNRIVQLRNGGSDNIDGSIDDRFSFNFGKRQTRLARKLRSRPVLSPLVVVPDNEGAVSSGLVPAALTYFRKTSDNSGLANRQTVRVGRFRVGGPGSVQIFGSRGATKGSSIVAQELDDRGSRATGARALNTFFLHIANRNQSVGTDRYRKTFDQVNHHLLPSALSEVSFLSAAMSPRKTTTPPKKVVQNEPKESEERNLVTDDCIAELPIPWRTSRRLQEATYRMIQERDGGHATNTASASKQKFSGGKSTKREQWVSSDSDMESSEFIEGGKKKTGKKRKSVHFSDPLVVYIDDKKQSSTGSPSKASSPRKGAEDAAARENSGQAPKSISPPKQILSCFDLLCNHVGPKGWRCYRTCFEGSYYCYQHQTQNSSIVRISVCT</sequence>
<gene>
    <name evidence="2" type="ORF">R1flu_006111</name>
</gene>
<feature type="compositionally biased region" description="Polar residues" evidence="1">
    <location>
        <begin position="298"/>
        <end position="308"/>
    </location>
</feature>
<accession>A0ABD1YY47</accession>
<evidence type="ECO:0000313" key="2">
    <source>
        <dbReference type="EMBL" id="KAL2634632.1"/>
    </source>
</evidence>
<name>A0ABD1YY47_9MARC</name>
<organism evidence="2 3">
    <name type="scientific">Riccia fluitans</name>
    <dbReference type="NCBI Taxonomy" id="41844"/>
    <lineage>
        <taxon>Eukaryota</taxon>
        <taxon>Viridiplantae</taxon>
        <taxon>Streptophyta</taxon>
        <taxon>Embryophyta</taxon>
        <taxon>Marchantiophyta</taxon>
        <taxon>Marchantiopsida</taxon>
        <taxon>Marchantiidae</taxon>
        <taxon>Marchantiales</taxon>
        <taxon>Ricciaceae</taxon>
        <taxon>Riccia</taxon>
    </lineage>
</organism>
<feature type="compositionally biased region" description="Low complexity" evidence="1">
    <location>
        <begin position="363"/>
        <end position="372"/>
    </location>
</feature>
<feature type="compositionally biased region" description="Basic residues" evidence="1">
    <location>
        <begin position="29"/>
        <end position="38"/>
    </location>
</feature>
<comment type="caution">
    <text evidence="2">The sequence shown here is derived from an EMBL/GenBank/DDBJ whole genome shotgun (WGS) entry which is preliminary data.</text>
</comment>